<sequence length="1029" mass="115825">MNCPDKPTAEAKLTWWTLPSVDFRRNALTLGSLIGTPVFDAEGNRIKNPDCRDALDYSARERSKPVLVPNPSESNYCAPTSCSYECSTDKNCVPLGNFSCTTLCTTIHVVQVDWQSDSERLCRCLPGFEIRRDTNVEPPCEECPVCERCPPQKHSNYSVGTEKCILCGQGAQANSDQTECECKAGYFPNERDASKCNPCRKGEYGGGGSKQCEKCGEQFSSPENATSQEECYCNEKYIKRRPKDNQRSPTCEPCDVIPGLDCSSPVRHPADVKVDKGYYLYREGRESATHLAARHGEAEETSRSSLSLIHLRAADGIQNRRCLQKRRLHNRRDSNGLHRGCRRKEGVEHSGYRDGSFMCGVCDKGWTRSSASSPCTKCLPLAASASAEVLLIGFSIGMIFLTTYLSQRPTEGRPVHSMLVKIGFTHFTATSCLGVLAFSKSQDQLVKKTWSTIQGLFDTVDGGLPAARWGCVIEPTFHGMSGAFMSVSWIVQPLIWFFLVTLTALFGVLLTQRGIRRQEITKSDVVRATSAFLGGLGMYLIDWVFTDALGGVEVLPGEMWKLFFLGVALICLVLASVIFLAAVVAGVVEIAVKTVASECKKRLASTAHPRPDDKTASDLSPGATAERGSPAEEEEEEEEEASSSQDQSPVKAADDPLVFFGMFHRPRLRWSKIPVSWTSDSWKAFISDSIPLWIICLTFLHRTATKSLLQLLQCHYFNPHGLPYPSAYRWLPYPDYFCAEPRHLPWFVIGICGFLLWWIAPIIAAVIFLCQRRGRLSEPHMRSRYGFLYQGYRRRYFFWDSIFAVRRIAVIATAQLAIGHTEFQLRTWGVLALLFLILQLYCQPFDFRRLNILNRVESLGLATWMTSVLLVHFVFLGRDEQGLPEDGKGMWRSVLRMLVLSAVLIFNVLFFLWLLLLLIDNFIDELATSRKGPIAAFARKQKETRKLKEKLRFALSTEDSTLHIVKKPRSIGMPHPEQLRCLSFILAAQEETMEKVQLLQEQIPWDLTGLLLDAAFRWHQESALSRRCR</sequence>
<dbReference type="Proteomes" id="UP000041254">
    <property type="component" value="Unassembled WGS sequence"/>
</dbReference>
<keyword evidence="2" id="KW-1133">Transmembrane helix</keyword>
<feature type="transmembrane region" description="Helical" evidence="2">
    <location>
        <begin position="830"/>
        <end position="847"/>
    </location>
</feature>
<feature type="transmembrane region" description="Helical" evidence="2">
    <location>
        <begin position="746"/>
        <end position="770"/>
    </location>
</feature>
<reference evidence="3 4" key="1">
    <citation type="submission" date="2014-11" db="EMBL/GenBank/DDBJ databases">
        <authorList>
            <person name="Zhu J."/>
            <person name="Qi W."/>
            <person name="Song R."/>
        </authorList>
    </citation>
    <scope>NUCLEOTIDE SEQUENCE [LARGE SCALE GENOMIC DNA]</scope>
</reference>
<dbReference type="PANTHER" id="PTHR11319">
    <property type="entry name" value="G PROTEIN-COUPLED RECEPTOR-RELATED"/>
    <property type="match status" value="1"/>
</dbReference>
<keyword evidence="2" id="KW-0472">Membrane</keyword>
<dbReference type="InParanoid" id="A0A0G4FU29"/>
<feature type="transmembrane region" description="Helical" evidence="2">
    <location>
        <begin position="562"/>
        <end position="592"/>
    </location>
</feature>
<dbReference type="EMBL" id="CDMY01000499">
    <property type="protein sequence ID" value="CEM18091.1"/>
    <property type="molecule type" value="Genomic_DNA"/>
</dbReference>
<proteinExistence type="predicted"/>
<dbReference type="PANTHER" id="PTHR11319:SF35">
    <property type="entry name" value="OUTER MEMBRANE PROTEIN PMPC-RELATED"/>
    <property type="match status" value="1"/>
</dbReference>
<dbReference type="PhylomeDB" id="A0A0G4FU29"/>
<dbReference type="OrthoDB" id="411811at2759"/>
<feature type="compositionally biased region" description="Acidic residues" evidence="1">
    <location>
        <begin position="631"/>
        <end position="641"/>
    </location>
</feature>
<keyword evidence="4" id="KW-1185">Reference proteome</keyword>
<evidence type="ECO:0000256" key="1">
    <source>
        <dbReference type="SAM" id="MobiDB-lite"/>
    </source>
</evidence>
<evidence type="ECO:0008006" key="5">
    <source>
        <dbReference type="Google" id="ProtNLM"/>
    </source>
</evidence>
<keyword evidence="2" id="KW-0812">Transmembrane</keyword>
<feature type="transmembrane region" description="Helical" evidence="2">
    <location>
        <begin position="897"/>
        <end position="919"/>
    </location>
</feature>
<dbReference type="AlphaFoldDB" id="A0A0G4FU29"/>
<name>A0A0G4FU29_VITBC</name>
<protein>
    <recommendedName>
        <fullName evidence="5">Tyrosine-protein kinase ephrin type A/B receptor-like domain-containing protein</fullName>
    </recommendedName>
</protein>
<accession>A0A0G4FU29</accession>
<organism evidence="3 4">
    <name type="scientific">Vitrella brassicaformis (strain CCMP3155)</name>
    <dbReference type="NCBI Taxonomy" id="1169540"/>
    <lineage>
        <taxon>Eukaryota</taxon>
        <taxon>Sar</taxon>
        <taxon>Alveolata</taxon>
        <taxon>Colpodellida</taxon>
        <taxon>Vitrellaceae</taxon>
        <taxon>Vitrella</taxon>
    </lineage>
</organism>
<evidence type="ECO:0000256" key="2">
    <source>
        <dbReference type="SAM" id="Phobius"/>
    </source>
</evidence>
<evidence type="ECO:0000313" key="4">
    <source>
        <dbReference type="Proteomes" id="UP000041254"/>
    </source>
</evidence>
<feature type="transmembrane region" description="Helical" evidence="2">
    <location>
        <begin position="418"/>
        <end position="438"/>
    </location>
</feature>
<feature type="region of interest" description="Disordered" evidence="1">
    <location>
        <begin position="604"/>
        <end position="650"/>
    </location>
</feature>
<feature type="transmembrane region" description="Helical" evidence="2">
    <location>
        <begin position="381"/>
        <end position="406"/>
    </location>
</feature>
<feature type="transmembrane region" description="Helical" evidence="2">
    <location>
        <begin position="859"/>
        <end position="877"/>
    </location>
</feature>
<evidence type="ECO:0000313" key="3">
    <source>
        <dbReference type="EMBL" id="CEM18091.1"/>
    </source>
</evidence>
<gene>
    <name evidence="3" type="ORF">Vbra_16156</name>
</gene>
<feature type="transmembrane region" description="Helical" evidence="2">
    <location>
        <begin position="489"/>
        <end position="510"/>
    </location>
</feature>
<feature type="transmembrane region" description="Helical" evidence="2">
    <location>
        <begin position="531"/>
        <end position="550"/>
    </location>
</feature>
<dbReference type="VEuPathDB" id="CryptoDB:Vbra_16156"/>